<name>A0A7X3HCC0_9GAMM</name>
<dbReference type="AlphaFoldDB" id="A0A7X3HCC0"/>
<reference evidence="1 2" key="1">
    <citation type="submission" date="2019-12" db="EMBL/GenBank/DDBJ databases">
        <title>Draft genome sequence of Pseudomonas otitidis recovered from a chicken carcass.</title>
        <authorList>
            <person name="Vieira T.R."/>
            <person name="Oliviera E.F.C."/>
            <person name="Silva N.M.V."/>
            <person name="Sambrano G.E."/>
            <person name="Cibulski S.P."/>
            <person name="Cardoso M.R.I."/>
        </authorList>
    </citation>
    <scope>NUCLEOTIDE SEQUENCE [LARGE SCALE GENOMIC DNA]</scope>
    <source>
        <strain evidence="1 2">25_K</strain>
    </source>
</reference>
<organism evidence="1 2">
    <name type="scientific">Metapseudomonas otitidis</name>
    <dbReference type="NCBI Taxonomy" id="319939"/>
    <lineage>
        <taxon>Bacteria</taxon>
        <taxon>Pseudomonadati</taxon>
        <taxon>Pseudomonadota</taxon>
        <taxon>Gammaproteobacteria</taxon>
        <taxon>Pseudomonadales</taxon>
        <taxon>Pseudomonadaceae</taxon>
        <taxon>Metapseudomonas</taxon>
    </lineage>
</organism>
<protein>
    <submittedName>
        <fullName evidence="1">Uncharacterized protein</fullName>
    </submittedName>
</protein>
<evidence type="ECO:0000313" key="2">
    <source>
        <dbReference type="Proteomes" id="UP000461288"/>
    </source>
</evidence>
<dbReference type="RefSeq" id="WP_160482668.1">
    <property type="nucleotide sequence ID" value="NZ_WTFN01000094.1"/>
</dbReference>
<sequence>MDSQLKKWREDQKHLPEFMRDFHNCKDLFRGISEYIVLEDDHPARDVNWRQAQCYTIDVFLWFMARHGYTLQRSRTRLNFDDLDELLGELNRLRREAFTSAMLAHSQTE</sequence>
<dbReference type="EMBL" id="WTFN01000094">
    <property type="protein sequence ID" value="MWK59387.1"/>
    <property type="molecule type" value="Genomic_DNA"/>
</dbReference>
<gene>
    <name evidence="1" type="ORF">GO594_25650</name>
</gene>
<dbReference type="Proteomes" id="UP000461288">
    <property type="component" value="Unassembled WGS sequence"/>
</dbReference>
<accession>A0A7X3HCC0</accession>
<proteinExistence type="predicted"/>
<comment type="caution">
    <text evidence="1">The sequence shown here is derived from an EMBL/GenBank/DDBJ whole genome shotgun (WGS) entry which is preliminary data.</text>
</comment>
<evidence type="ECO:0000313" key="1">
    <source>
        <dbReference type="EMBL" id="MWK59387.1"/>
    </source>
</evidence>